<keyword evidence="5" id="KW-0268">Exocytosis</keyword>
<organism evidence="9 10">
    <name type="scientific">Cronartium quercuum f. sp. fusiforme G11</name>
    <dbReference type="NCBI Taxonomy" id="708437"/>
    <lineage>
        <taxon>Eukaryota</taxon>
        <taxon>Fungi</taxon>
        <taxon>Dikarya</taxon>
        <taxon>Basidiomycota</taxon>
        <taxon>Pucciniomycotina</taxon>
        <taxon>Pucciniomycetes</taxon>
        <taxon>Pucciniales</taxon>
        <taxon>Coleosporiaceae</taxon>
        <taxon>Cronartium</taxon>
    </lineage>
</organism>
<dbReference type="EMBL" id="MU167244">
    <property type="protein sequence ID" value="KAG0147740.1"/>
    <property type="molecule type" value="Genomic_DNA"/>
</dbReference>
<dbReference type="InterPro" id="IPR033961">
    <property type="entry name" value="Exo84"/>
</dbReference>
<dbReference type="InterPro" id="IPR042560">
    <property type="entry name" value="Exo84_C_2"/>
</dbReference>
<dbReference type="GO" id="GO:0030133">
    <property type="term" value="C:transport vesicle"/>
    <property type="evidence" value="ECO:0007669"/>
    <property type="project" value="UniProtKB-SubCell"/>
</dbReference>
<keyword evidence="10" id="KW-1185">Reference proteome</keyword>
<protein>
    <recommendedName>
        <fullName evidence="3">Exocyst complex component EXO84</fullName>
    </recommendedName>
</protein>
<dbReference type="InterPro" id="IPR011993">
    <property type="entry name" value="PH-like_dom_sf"/>
</dbReference>
<dbReference type="GO" id="GO:0006893">
    <property type="term" value="P:Golgi to plasma membrane transport"/>
    <property type="evidence" value="ECO:0007669"/>
    <property type="project" value="TreeGrafter"/>
</dbReference>
<dbReference type="OrthoDB" id="642193at2759"/>
<dbReference type="InterPro" id="IPR032403">
    <property type="entry name" value="Exo84_C"/>
</dbReference>
<comment type="subcellular location">
    <subcellularLocation>
        <location evidence="1">Cytoplasmic vesicle</location>
        <location evidence="1">Secretory vesicle</location>
    </subcellularLocation>
</comment>
<evidence type="ECO:0000256" key="1">
    <source>
        <dbReference type="ARBA" id="ARBA00004398"/>
    </source>
</evidence>
<evidence type="ECO:0000256" key="5">
    <source>
        <dbReference type="ARBA" id="ARBA00022483"/>
    </source>
</evidence>
<feature type="compositionally biased region" description="Basic and acidic residues" evidence="7">
    <location>
        <begin position="161"/>
        <end position="176"/>
    </location>
</feature>
<dbReference type="InterPro" id="IPR016159">
    <property type="entry name" value="Cullin_repeat-like_dom_sf"/>
</dbReference>
<keyword evidence="4" id="KW-0813">Transport</keyword>
<evidence type="ECO:0000313" key="10">
    <source>
        <dbReference type="Proteomes" id="UP000886653"/>
    </source>
</evidence>
<dbReference type="Pfam" id="PF08700">
    <property type="entry name" value="VPS51_Exo84_N"/>
    <property type="match status" value="1"/>
</dbReference>
<dbReference type="SUPFAM" id="SSF50729">
    <property type="entry name" value="PH domain-like"/>
    <property type="match status" value="1"/>
</dbReference>
<name>A0A9P6NQK9_9BASI</name>
<accession>A0A9P6NQK9</accession>
<dbReference type="Gene3D" id="1.20.58.1220">
    <property type="entry name" value="Exo84p, C-terminal helical domain"/>
    <property type="match status" value="1"/>
</dbReference>
<dbReference type="Gene3D" id="2.30.29.30">
    <property type="entry name" value="Pleckstrin-homology domain (PH domain)/Phosphotyrosine-binding domain (PTB)"/>
    <property type="match status" value="1"/>
</dbReference>
<feature type="domain" description="Exocyst component Exo84 C-terminal" evidence="8">
    <location>
        <begin position="514"/>
        <end position="739"/>
    </location>
</feature>
<reference evidence="9" key="1">
    <citation type="submission" date="2013-11" db="EMBL/GenBank/DDBJ databases">
        <title>Genome sequence of the fusiform rust pathogen reveals effectors for host alternation and coevolution with pine.</title>
        <authorList>
            <consortium name="DOE Joint Genome Institute"/>
            <person name="Smith K."/>
            <person name="Pendleton A."/>
            <person name="Kubisiak T."/>
            <person name="Anderson C."/>
            <person name="Salamov A."/>
            <person name="Aerts A."/>
            <person name="Riley R."/>
            <person name="Clum A."/>
            <person name="Lindquist E."/>
            <person name="Ence D."/>
            <person name="Campbell M."/>
            <person name="Kronenberg Z."/>
            <person name="Feau N."/>
            <person name="Dhillon B."/>
            <person name="Hamelin R."/>
            <person name="Burleigh J."/>
            <person name="Smith J."/>
            <person name="Yandell M."/>
            <person name="Nelson C."/>
            <person name="Grigoriev I."/>
            <person name="Davis J."/>
        </authorList>
    </citation>
    <scope>NUCLEOTIDE SEQUENCE</scope>
    <source>
        <strain evidence="9">G11</strain>
    </source>
</reference>
<feature type="compositionally biased region" description="Polar residues" evidence="7">
    <location>
        <begin position="58"/>
        <end position="67"/>
    </location>
</feature>
<evidence type="ECO:0000313" key="9">
    <source>
        <dbReference type="EMBL" id="KAG0147740.1"/>
    </source>
</evidence>
<proteinExistence type="inferred from homology"/>
<dbReference type="InterPro" id="IPR042561">
    <property type="entry name" value="Exo84_C_1"/>
</dbReference>
<comment type="caution">
    <text evidence="9">The sequence shown here is derived from an EMBL/GenBank/DDBJ whole genome shotgun (WGS) entry which is preliminary data.</text>
</comment>
<dbReference type="Gene3D" id="1.20.58.1210">
    <property type="entry name" value="Exo84p, N-terminal helical domain"/>
    <property type="match status" value="1"/>
</dbReference>
<keyword evidence="6" id="KW-0653">Protein transport</keyword>
<feature type="region of interest" description="Disordered" evidence="7">
    <location>
        <begin position="756"/>
        <end position="787"/>
    </location>
</feature>
<evidence type="ECO:0000256" key="3">
    <source>
        <dbReference type="ARBA" id="ARBA00021269"/>
    </source>
</evidence>
<dbReference type="GO" id="GO:0006887">
    <property type="term" value="P:exocytosis"/>
    <property type="evidence" value="ECO:0007669"/>
    <property type="project" value="UniProtKB-KW"/>
</dbReference>
<dbReference type="PANTHER" id="PTHR21426:SF12">
    <property type="entry name" value="EXOCYST COMPLEX COMPONENT 8"/>
    <property type="match status" value="1"/>
</dbReference>
<dbReference type="Proteomes" id="UP000886653">
    <property type="component" value="Unassembled WGS sequence"/>
</dbReference>
<gene>
    <name evidence="9" type="ORF">CROQUDRAFT_655732</name>
</gene>
<dbReference type="Pfam" id="PF16528">
    <property type="entry name" value="Exo84_C"/>
    <property type="match status" value="1"/>
</dbReference>
<dbReference type="SUPFAM" id="SSF74788">
    <property type="entry name" value="Cullin repeat-like"/>
    <property type="match status" value="1"/>
</dbReference>
<dbReference type="Pfam" id="PF25345">
    <property type="entry name" value="PH_EXO84"/>
    <property type="match status" value="1"/>
</dbReference>
<evidence type="ECO:0000256" key="2">
    <source>
        <dbReference type="ARBA" id="ARBA00007210"/>
    </source>
</evidence>
<dbReference type="PANTHER" id="PTHR21426">
    <property type="entry name" value="EXOCYST COMPLEX COMPONENT 8"/>
    <property type="match status" value="1"/>
</dbReference>
<comment type="similarity">
    <text evidence="2">Belongs to the EXO84 family.</text>
</comment>
<feature type="region of interest" description="Disordered" evidence="7">
    <location>
        <begin position="1"/>
        <end position="180"/>
    </location>
</feature>
<sequence length="787" mass="86852">MASPAPGRRANASLRTHRPTTYYDTEKDSSRNANPAYPPNASGRDADEGEVPLPTSRAAHSSSTKPTARNRRPDASRTGPLPHSEASIDTGRGTPRPRPGGLPAGPAEKSKVGAALRNKRQSVSYGPLAPAQTANAPPMPDMPKVPAQFSRGVKSGPGGRHRNDDSIRTGSRREPGALEIDMDSLGQDKFDPERYLKVQLSISGGSDAHHLKSFKDKLRSAQQATNEELQVNVYKNYSAFVAISKEIATLENEMLELKTVLEEFKTLPADLDLGLGSDEISMSGGSLTNELRRRTARNSIADVNALYRIQLEALWENVEGSQKFLPILPGRHLLAESTMFVELNSITYKRKQNVHLFLLNDALLVAVPKRSGMGSTKVKVMADRCFNLGEISVVDLKDGGDLDNAIKITRGARETAIFRTDRLEDKRALLSSFKKVAEELASRKRKQSILDAEQRRTVNHGGRRHGMENYGTDPLALHAMYEEGITELPTSSNIQPSKILGFGKDDPTGRDLSWIGDLSDELSVSIACRAYDEASELIEKSKEILAQLQSTQKTSMKSGSPSESVQYSLLKAKIDAKSQELMNKLLDDLLDPTIRKSQVVRISNLITKLSTNAASSAAVVGAVASIEKAKQSFLSMRSELVKTRSRMIKFEGDIVLWVSQLAMVIFTLVKNTCEWYMTAFKDSRMASGFVRWAAEQIELYAEIFRRQVYGADQDAVLIQDSLAVTKAHSSMLKDVGLDFGFLLELLLRPEAHSRLRPRPRRRSMGDVQATNESSRRERSLDRFNGSS</sequence>
<feature type="compositionally biased region" description="Low complexity" evidence="7">
    <location>
        <begin position="90"/>
        <end position="107"/>
    </location>
</feature>
<evidence type="ECO:0000256" key="6">
    <source>
        <dbReference type="ARBA" id="ARBA00022927"/>
    </source>
</evidence>
<evidence type="ECO:0000259" key="8">
    <source>
        <dbReference type="Pfam" id="PF16528"/>
    </source>
</evidence>
<dbReference type="AlphaFoldDB" id="A0A9P6NQK9"/>
<dbReference type="GO" id="GO:0015031">
    <property type="term" value="P:protein transport"/>
    <property type="evidence" value="ECO:0007669"/>
    <property type="project" value="UniProtKB-KW"/>
</dbReference>
<evidence type="ECO:0000256" key="7">
    <source>
        <dbReference type="SAM" id="MobiDB-lite"/>
    </source>
</evidence>
<evidence type="ECO:0000256" key="4">
    <source>
        <dbReference type="ARBA" id="ARBA00022448"/>
    </source>
</evidence>
<dbReference type="GO" id="GO:0000145">
    <property type="term" value="C:exocyst"/>
    <property type="evidence" value="ECO:0007669"/>
    <property type="project" value="InterPro"/>
</dbReference>